<dbReference type="NCBIfam" id="NF001464">
    <property type="entry name" value="PRK00321.1-5"/>
    <property type="match status" value="1"/>
</dbReference>
<evidence type="ECO:0000256" key="1">
    <source>
        <dbReference type="ARBA" id="ARBA00004453"/>
    </source>
</evidence>
<evidence type="ECO:0000256" key="5">
    <source>
        <dbReference type="ARBA" id="ARBA00023172"/>
    </source>
</evidence>
<evidence type="ECO:0000256" key="6">
    <source>
        <dbReference type="HAMAP-Rule" id="MF_00194"/>
    </source>
</evidence>
<comment type="caution">
    <text evidence="7">The sequence shown here is derived from an EMBL/GenBank/DDBJ whole genome shotgun (WGS) entry which is preliminary data.</text>
</comment>
<dbReference type="Proteomes" id="UP001165498">
    <property type="component" value="Unassembled WGS sequence"/>
</dbReference>
<keyword evidence="4 6" id="KW-0963">Cytoplasm</keyword>
<dbReference type="PANTHER" id="PTHR38103:SF1">
    <property type="entry name" value="RECOMBINATION-ASSOCIATED PROTEIN RDGC"/>
    <property type="match status" value="1"/>
</dbReference>
<dbReference type="InterPro" id="IPR007476">
    <property type="entry name" value="RdgC"/>
</dbReference>
<dbReference type="EMBL" id="JANFQO010000012">
    <property type="protein sequence ID" value="MCQ4165780.1"/>
    <property type="molecule type" value="Genomic_DNA"/>
</dbReference>
<dbReference type="HAMAP" id="MF_00194">
    <property type="entry name" value="RdgC"/>
    <property type="match status" value="1"/>
</dbReference>
<name>A0ABT1QU14_9GAMM</name>
<evidence type="ECO:0000256" key="4">
    <source>
        <dbReference type="ARBA" id="ARBA00022490"/>
    </source>
</evidence>
<comment type="subcellular location">
    <subcellularLocation>
        <location evidence="1 6">Cytoplasm</location>
        <location evidence="1 6">Nucleoid</location>
    </subcellularLocation>
</comment>
<proteinExistence type="inferred from homology"/>
<reference evidence="7" key="1">
    <citation type="submission" date="2022-07" db="EMBL/GenBank/DDBJ databases">
        <title>Tahibacter sp., a new gammaproteobacterium isolated from the silt sample collected at pig farm.</title>
        <authorList>
            <person name="Chen H."/>
        </authorList>
    </citation>
    <scope>NUCLEOTIDE SEQUENCE</scope>
    <source>
        <strain evidence="7">P2K</strain>
    </source>
</reference>
<evidence type="ECO:0000256" key="2">
    <source>
        <dbReference type="ARBA" id="ARBA00008657"/>
    </source>
</evidence>
<accession>A0ABT1QU14</accession>
<dbReference type="PANTHER" id="PTHR38103">
    <property type="entry name" value="RECOMBINATION-ASSOCIATED PROTEIN RDGC"/>
    <property type="match status" value="1"/>
</dbReference>
<keyword evidence="5 6" id="KW-0233">DNA recombination</keyword>
<sequence>MFFRNLSLFRFSEAMAASLAELETHLEQKRLRPCGPLEQSTRGFVSPHGRNAELLAHRAGNFVLVALGGEDKLLPGSVVNEELSARLQKITEEQGRRVGAKERKRMKDEILTDFLPRAFVKPFRMLAYADLKNGWLVVDTSSRKSAEEMLSELREAVGSFPATPMAPEESPRTLMTDWVVSGKLPAGLALADECELRDPAESGAIVRCRRQDLETDEVREHLKTGKQVYQLGLTFDDRISLVLGEDLVIRKLRFLDQVLDELNETDADSAAAELDSRMALMTLEVERLLAKLDEWFKLPRPTDH</sequence>
<keyword evidence="8" id="KW-1185">Reference proteome</keyword>
<protein>
    <recommendedName>
        <fullName evidence="3 6">Recombination-associated protein RdgC</fullName>
    </recommendedName>
</protein>
<dbReference type="RefSeq" id="WP_255914970.1">
    <property type="nucleotide sequence ID" value="NZ_JANFQO010000012.1"/>
</dbReference>
<comment type="function">
    <text evidence="6">May be involved in recombination.</text>
</comment>
<comment type="similarity">
    <text evidence="2 6">Belongs to the RdgC family.</text>
</comment>
<evidence type="ECO:0000313" key="8">
    <source>
        <dbReference type="Proteomes" id="UP001165498"/>
    </source>
</evidence>
<evidence type="ECO:0000256" key="3">
    <source>
        <dbReference type="ARBA" id="ARBA00022296"/>
    </source>
</evidence>
<dbReference type="Pfam" id="PF04381">
    <property type="entry name" value="RdgC"/>
    <property type="match status" value="1"/>
</dbReference>
<organism evidence="7 8">
    <name type="scientific">Tahibacter harae</name>
    <dbReference type="NCBI Taxonomy" id="2963937"/>
    <lineage>
        <taxon>Bacteria</taxon>
        <taxon>Pseudomonadati</taxon>
        <taxon>Pseudomonadota</taxon>
        <taxon>Gammaproteobacteria</taxon>
        <taxon>Lysobacterales</taxon>
        <taxon>Rhodanobacteraceae</taxon>
        <taxon>Tahibacter</taxon>
    </lineage>
</organism>
<evidence type="ECO:0000313" key="7">
    <source>
        <dbReference type="EMBL" id="MCQ4165780.1"/>
    </source>
</evidence>
<gene>
    <name evidence="6" type="primary">rdgC</name>
    <name evidence="7" type="ORF">NM961_13750</name>
</gene>